<dbReference type="PANTHER" id="PTHR43405">
    <property type="entry name" value="GLYCOSYL HYDROLASE DIGH"/>
    <property type="match status" value="1"/>
</dbReference>
<dbReference type="InterPro" id="IPR017853">
    <property type="entry name" value="GH"/>
</dbReference>
<dbReference type="InterPro" id="IPR006311">
    <property type="entry name" value="TAT_signal"/>
</dbReference>
<evidence type="ECO:0000259" key="3">
    <source>
        <dbReference type="Pfam" id="PF02638"/>
    </source>
</evidence>
<dbReference type="PANTHER" id="PTHR43405:SF1">
    <property type="entry name" value="GLYCOSYL HYDROLASE DIGH"/>
    <property type="match status" value="1"/>
</dbReference>
<evidence type="ECO:0000313" key="4">
    <source>
        <dbReference type="EMBL" id="AOT58031.1"/>
    </source>
</evidence>
<reference evidence="4 5" key="1">
    <citation type="submission" date="2016-09" db="EMBL/GenBank/DDBJ databases">
        <title>Streptomyces rubrolavendulae MJM4426 Genome sequencing and assembly.</title>
        <authorList>
            <person name="Kim J.-G."/>
        </authorList>
    </citation>
    <scope>NUCLEOTIDE SEQUENCE [LARGE SCALE GENOMIC DNA]</scope>
    <source>
        <strain evidence="4 5">MJM4426</strain>
    </source>
</reference>
<accession>A0A1D8FXW1</accession>
<dbReference type="InterPro" id="IPR003790">
    <property type="entry name" value="GHL10"/>
</dbReference>
<protein>
    <recommendedName>
        <fullName evidence="3">Glycosyl hydrolase-like 10 domain-containing protein</fullName>
    </recommendedName>
</protein>
<dbReference type="Proteomes" id="UP000095349">
    <property type="component" value="Chromosome"/>
</dbReference>
<dbReference type="PATRIC" id="fig|285473.5.peg.876"/>
<keyword evidence="5" id="KW-1185">Reference proteome</keyword>
<feature type="compositionally biased region" description="Basic and acidic residues" evidence="2">
    <location>
        <begin position="41"/>
        <end position="62"/>
    </location>
</feature>
<dbReference type="Gene3D" id="3.20.20.80">
    <property type="entry name" value="Glycosidases"/>
    <property type="match status" value="1"/>
</dbReference>
<proteinExistence type="predicted"/>
<dbReference type="AlphaFoldDB" id="A0A1D8FXW1"/>
<dbReference type="Pfam" id="PF02638">
    <property type="entry name" value="GHL10"/>
    <property type="match status" value="1"/>
</dbReference>
<dbReference type="SUPFAM" id="SSF51445">
    <property type="entry name" value="(Trans)glycosidases"/>
    <property type="match status" value="1"/>
</dbReference>
<feature type="domain" description="Glycosyl hydrolase-like 10" evidence="3">
    <location>
        <begin position="67"/>
        <end position="378"/>
    </location>
</feature>
<name>A0A1D8FXW1_9ACTN</name>
<keyword evidence="1" id="KW-0732">Signal</keyword>
<evidence type="ECO:0000256" key="1">
    <source>
        <dbReference type="ARBA" id="ARBA00022729"/>
    </source>
</evidence>
<sequence>MGQAGGGFGRRGMVAGAAGLVASLLVSGDATGAAGAGPDGGGERERGRRHGHGDGKPPRGRARAEDFRGMWVATVTNRDWPSRPGLSAAEQRAELTALLDQAVKRRLNTVILQVRPTADALWPSPYEPWAQCLTGVQGKDPGWDPLGTAVAEAHRRGLLLHAWFNPYRVATHADPARLAADHPARRNPDWVVTHGGKLYYNPGLPQVRRFVQDAMLDAVRRYDVDAVHFDDYFYPYPVAGESFDDDAAYEAHGGGFPDRAAWRRDNIDLLIRETAQRIKAVKPDVAFGVSPFGIWRNATTDPLGSDTRGLQTYDALHADTRKWVKQAWIDYVVPQLYWHIGFGAADYAALVPWWSDVVRGTGVHLYVGEALYRAGDPAAPAAWQDPAELSRHLALAADHDGVLGHAFFGARDVVADRIGAMARVVADHYPTPVRPPGW</sequence>
<dbReference type="KEGG" id="srn:A4G23_00834"/>
<gene>
    <name evidence="4" type="ORF">A4G23_00834</name>
</gene>
<evidence type="ECO:0000256" key="2">
    <source>
        <dbReference type="SAM" id="MobiDB-lite"/>
    </source>
</evidence>
<evidence type="ECO:0000313" key="5">
    <source>
        <dbReference type="Proteomes" id="UP000095349"/>
    </source>
</evidence>
<feature type="region of interest" description="Disordered" evidence="2">
    <location>
        <begin position="32"/>
        <end position="62"/>
    </location>
</feature>
<dbReference type="PROSITE" id="PS51318">
    <property type="entry name" value="TAT"/>
    <property type="match status" value="1"/>
</dbReference>
<dbReference type="RefSeq" id="WP_069975677.1">
    <property type="nucleotide sequence ID" value="NZ_CP017316.1"/>
</dbReference>
<dbReference type="InterPro" id="IPR052177">
    <property type="entry name" value="Divisome_Glycosyl_Hydrolase"/>
</dbReference>
<dbReference type="EMBL" id="CP017316">
    <property type="protein sequence ID" value="AOT58031.1"/>
    <property type="molecule type" value="Genomic_DNA"/>
</dbReference>
<organism evidence="4 5">
    <name type="scientific">Streptomyces rubrolavendulae</name>
    <dbReference type="NCBI Taxonomy" id="285473"/>
    <lineage>
        <taxon>Bacteria</taxon>
        <taxon>Bacillati</taxon>
        <taxon>Actinomycetota</taxon>
        <taxon>Actinomycetes</taxon>
        <taxon>Kitasatosporales</taxon>
        <taxon>Streptomycetaceae</taxon>
        <taxon>Streptomyces</taxon>
    </lineage>
</organism>